<evidence type="ECO:0000256" key="3">
    <source>
        <dbReference type="ARBA" id="ARBA00023163"/>
    </source>
</evidence>
<dbReference type="EMBL" id="JAUQUB010000001">
    <property type="protein sequence ID" value="MDO7881046.1"/>
    <property type="molecule type" value="Genomic_DNA"/>
</dbReference>
<dbReference type="Proteomes" id="UP001241072">
    <property type="component" value="Unassembled WGS sequence"/>
</dbReference>
<feature type="DNA-binding region" description="H-T-H motif" evidence="4">
    <location>
        <begin position="40"/>
        <end position="59"/>
    </location>
</feature>
<organism evidence="6 7">
    <name type="scientific">Antiquaquibacter soli</name>
    <dbReference type="NCBI Taxonomy" id="3064523"/>
    <lineage>
        <taxon>Bacteria</taxon>
        <taxon>Bacillati</taxon>
        <taxon>Actinomycetota</taxon>
        <taxon>Actinomycetes</taxon>
        <taxon>Micrococcales</taxon>
        <taxon>Microbacteriaceae</taxon>
        <taxon>Antiquaquibacter</taxon>
    </lineage>
</organism>
<keyword evidence="2 4" id="KW-0238">DNA-binding</keyword>
<dbReference type="InterPro" id="IPR041347">
    <property type="entry name" value="MftR_C"/>
</dbReference>
<evidence type="ECO:0000256" key="4">
    <source>
        <dbReference type="PROSITE-ProRule" id="PRU00335"/>
    </source>
</evidence>
<evidence type="ECO:0000259" key="5">
    <source>
        <dbReference type="PROSITE" id="PS50977"/>
    </source>
</evidence>
<dbReference type="InterPro" id="IPR023772">
    <property type="entry name" value="DNA-bd_HTH_TetR-type_CS"/>
</dbReference>
<dbReference type="Gene3D" id="1.10.10.60">
    <property type="entry name" value="Homeodomain-like"/>
    <property type="match status" value="1"/>
</dbReference>
<sequence>MTASATEELGLRERKRRATRRAIQLAVIDLVGERGLDGTTVDEISRQADISPRTFFNYFASKEDAVVGELPPLPSGELVERFVSAGRGASLLDGLAEIIVETVEGEGHDQELMQRRKSVLQQHPHLFAMRIARMRRLEDEMGSIVARRLLADDPSLEPSVAESRGRLVANVAFAAMRHAWGSWARGDRDSRLADHVTESFAELKIVLSSDAA</sequence>
<evidence type="ECO:0000313" key="7">
    <source>
        <dbReference type="Proteomes" id="UP001241072"/>
    </source>
</evidence>
<dbReference type="PANTHER" id="PTHR30055:SF238">
    <property type="entry name" value="MYCOFACTOCIN BIOSYNTHESIS TRANSCRIPTIONAL REGULATOR MFTR-RELATED"/>
    <property type="match status" value="1"/>
</dbReference>
<gene>
    <name evidence="6" type="ORF">Q5716_02280</name>
</gene>
<name>A0ABT9BJ42_9MICO</name>
<evidence type="ECO:0000256" key="1">
    <source>
        <dbReference type="ARBA" id="ARBA00023015"/>
    </source>
</evidence>
<dbReference type="RefSeq" id="WP_305001465.1">
    <property type="nucleotide sequence ID" value="NZ_JAUQUB010000001.1"/>
</dbReference>
<keyword evidence="7" id="KW-1185">Reference proteome</keyword>
<keyword evidence="3" id="KW-0804">Transcription</keyword>
<dbReference type="PROSITE" id="PS01081">
    <property type="entry name" value="HTH_TETR_1"/>
    <property type="match status" value="1"/>
</dbReference>
<dbReference type="InterPro" id="IPR050109">
    <property type="entry name" value="HTH-type_TetR-like_transc_reg"/>
</dbReference>
<dbReference type="InterPro" id="IPR009057">
    <property type="entry name" value="Homeodomain-like_sf"/>
</dbReference>
<dbReference type="Pfam" id="PF17754">
    <property type="entry name" value="TetR_C_14"/>
    <property type="match status" value="1"/>
</dbReference>
<dbReference type="InterPro" id="IPR001647">
    <property type="entry name" value="HTH_TetR"/>
</dbReference>
<evidence type="ECO:0000256" key="2">
    <source>
        <dbReference type="ARBA" id="ARBA00023125"/>
    </source>
</evidence>
<dbReference type="Pfam" id="PF00440">
    <property type="entry name" value="TetR_N"/>
    <property type="match status" value="1"/>
</dbReference>
<proteinExistence type="predicted"/>
<feature type="domain" description="HTH tetR-type" evidence="5">
    <location>
        <begin position="17"/>
        <end position="77"/>
    </location>
</feature>
<reference evidence="6 7" key="1">
    <citation type="submission" date="2023-07" db="EMBL/GenBank/DDBJ databases">
        <title>Protaetiibacter sp. nov WY-16 isolated from soil.</title>
        <authorList>
            <person name="Liu B."/>
            <person name="Wan Y."/>
        </authorList>
    </citation>
    <scope>NUCLEOTIDE SEQUENCE [LARGE SCALE GENOMIC DNA]</scope>
    <source>
        <strain evidence="6 7">WY-16</strain>
    </source>
</reference>
<dbReference type="PANTHER" id="PTHR30055">
    <property type="entry name" value="HTH-TYPE TRANSCRIPTIONAL REGULATOR RUTR"/>
    <property type="match status" value="1"/>
</dbReference>
<dbReference type="PROSITE" id="PS50977">
    <property type="entry name" value="HTH_TETR_2"/>
    <property type="match status" value="1"/>
</dbReference>
<evidence type="ECO:0000313" key="6">
    <source>
        <dbReference type="EMBL" id="MDO7881046.1"/>
    </source>
</evidence>
<accession>A0ABT9BJ42</accession>
<keyword evidence="1" id="KW-0805">Transcription regulation</keyword>
<protein>
    <submittedName>
        <fullName evidence="6">TetR family transcriptional regulator</fullName>
    </submittedName>
</protein>
<comment type="caution">
    <text evidence="6">The sequence shown here is derived from an EMBL/GenBank/DDBJ whole genome shotgun (WGS) entry which is preliminary data.</text>
</comment>
<dbReference type="SUPFAM" id="SSF46689">
    <property type="entry name" value="Homeodomain-like"/>
    <property type="match status" value="1"/>
</dbReference>
<dbReference type="Gene3D" id="1.10.357.10">
    <property type="entry name" value="Tetracycline Repressor, domain 2"/>
    <property type="match status" value="1"/>
</dbReference>